<keyword evidence="3" id="KW-0067">ATP-binding</keyword>
<dbReference type="InterPro" id="IPR027417">
    <property type="entry name" value="P-loop_NTPase"/>
</dbReference>
<dbReference type="InterPro" id="IPR039459">
    <property type="entry name" value="RepB-like_DNA_primase_dom"/>
</dbReference>
<gene>
    <name evidence="5" type="ORF">GEM_3053</name>
</gene>
<evidence type="ECO:0000256" key="2">
    <source>
        <dbReference type="ARBA" id="ARBA00022801"/>
    </source>
</evidence>
<dbReference type="InterPro" id="IPR006500">
    <property type="entry name" value="Helicase_put_C_phage/plasmid"/>
</dbReference>
<evidence type="ECO:0000256" key="1">
    <source>
        <dbReference type="ARBA" id="ARBA00022741"/>
    </source>
</evidence>
<dbReference type="PANTHER" id="PTHR35372">
    <property type="entry name" value="ATP BINDING PROTEIN-RELATED"/>
    <property type="match status" value="1"/>
</dbReference>
<dbReference type="InterPro" id="IPR014015">
    <property type="entry name" value="Helicase_SF3_DNA-vir"/>
</dbReference>
<proteinExistence type="predicted"/>
<keyword evidence="2" id="KW-0378">Hydrolase</keyword>
<dbReference type="InterPro" id="IPR014818">
    <property type="entry name" value="Phage/plasmid_primase_P4_C"/>
</dbReference>
<dbReference type="Pfam" id="PF08707">
    <property type="entry name" value="PriCT_2"/>
    <property type="match status" value="1"/>
</dbReference>
<dbReference type="SUPFAM" id="SSF52540">
    <property type="entry name" value="P-loop containing nucleoside triphosphate hydrolases"/>
    <property type="match status" value="1"/>
</dbReference>
<dbReference type="RefSeq" id="WP_014898266.1">
    <property type="nucleotide sequence ID" value="NC_018513.1"/>
</dbReference>
<feature type="domain" description="SF3 helicase" evidence="4">
    <location>
        <begin position="489"/>
        <end position="651"/>
    </location>
</feature>
<evidence type="ECO:0000259" key="4">
    <source>
        <dbReference type="PROSITE" id="PS51206"/>
    </source>
</evidence>
<reference evidence="5 6" key="1">
    <citation type="journal article" date="2012" name="J. Bacteriol.">
        <title>Complete Genome Sequence of Burkholderia sp. Strain GG4, a Betaproteobacterium That Reduces 3-Oxo-N-Acylhomoserine Lactones and Produces Different N-Acylhomoserine Lactones.</title>
        <authorList>
            <person name="Hong K.W."/>
            <person name="Koh C.L."/>
            <person name="Sam C.K."/>
            <person name="Yin W.F."/>
            <person name="Chan K.G."/>
        </authorList>
    </citation>
    <scope>NUCLEOTIDE SEQUENCE [LARGE SCALE GENOMIC DNA]</scope>
    <source>
        <strain evidence="5 6">GG4</strain>
    </source>
</reference>
<dbReference type="EMBL" id="CP003774">
    <property type="protein sequence ID" value="AFQ49449.1"/>
    <property type="molecule type" value="Genomic_DNA"/>
</dbReference>
<dbReference type="AlphaFoldDB" id="A0A9W3K284"/>
<protein>
    <submittedName>
        <fullName evidence="5">Primase</fullName>
    </submittedName>
</protein>
<dbReference type="SMART" id="SM00885">
    <property type="entry name" value="D5_N"/>
    <property type="match status" value="1"/>
</dbReference>
<dbReference type="Gene3D" id="3.30.70.1790">
    <property type="entry name" value="RepB DNA-primase, N-terminal domain"/>
    <property type="match status" value="1"/>
</dbReference>
<dbReference type="PANTHER" id="PTHR35372:SF2">
    <property type="entry name" value="SF3 HELICASE DOMAIN-CONTAINING PROTEIN"/>
    <property type="match status" value="1"/>
</dbReference>
<dbReference type="Pfam" id="PF16793">
    <property type="entry name" value="RepB_primase"/>
    <property type="match status" value="1"/>
</dbReference>
<evidence type="ECO:0000313" key="5">
    <source>
        <dbReference type="EMBL" id="AFQ49449.1"/>
    </source>
</evidence>
<dbReference type="PROSITE" id="PS51206">
    <property type="entry name" value="SF3_HELICASE_1"/>
    <property type="match status" value="1"/>
</dbReference>
<dbReference type="InterPro" id="IPR051620">
    <property type="entry name" value="ORF904-like_C"/>
</dbReference>
<keyword evidence="1" id="KW-0547">Nucleotide-binding</keyword>
<sequence length="771" mass="86215">MSRIELGKDTAFQDALKVCQAVHDDRQKFTIKWILRGPDGRTVLKVASTWGTITDQQQHFAESEADGWEAFMLIGMTDDDGLSSARVVGTWAVAVDLDYAVDMSRWNNAPYRPSIAINTSGGRQHLIWILKARIVDSDMFRKMVVALAHRFEGDACFANLTQAIRLPGFKNQKHGNEVALSLYEPDRWYDYDELAAAFDVDLIAASLQARIPVTRSLGVSVKTDEDKRHRLADLRDALHHIDPDPYDTWIKVIGAAAALGEDGFKLVDEWSRRSNKYDEHRMQIAWKSFAAGASASPSSIFYMAQLKGWTNPGRRKVAAAREVLNERSLGRMLADIMYPDIAVARNGHGEKQWLQALRWNENRYARLDQFAFRTVVESYGHRLIQKASGTDSNLAVVAAVAKHSGSGQALDSLGRTALEFMLDASDSLQATKYPYFPVANGVLNLLSGELVPGRIRPISYHNSAVTFDPQASAPRFEAFLAEIFEGDDELVRFFLRLCGQMLLGKPKEHLFVFFLGPTGRNGKSVAVEVLNAIFGGLACTLGVSALMAKGTMTDGPTPSIAKLEGKRFVSVNEPTKKHTLDGGLVKQLTGGDRVAARALYGADVEFLPEFTPVMIANEMPVISADDNAIWRRIIVIPFMHTFSDEEIDRDLKSKLLLQLPGILNLLLQGLRDYLENGLQPPERVRRAGNEQRKRADGFEAWREERTMSFQGKTQYKSLHEDYLAWTAANRSYEKLNSRDFGAKLAATYVRLEQRHYIFYEGVRLKDLSGAS</sequence>
<dbReference type="Proteomes" id="UP000032866">
    <property type="component" value="Chromosome 1"/>
</dbReference>
<dbReference type="GO" id="GO:0005524">
    <property type="term" value="F:ATP binding"/>
    <property type="evidence" value="ECO:0007669"/>
    <property type="project" value="UniProtKB-KW"/>
</dbReference>
<accession>A0A9W3K284</accession>
<dbReference type="GO" id="GO:0016817">
    <property type="term" value="F:hydrolase activity, acting on acid anhydrides"/>
    <property type="evidence" value="ECO:0007669"/>
    <property type="project" value="InterPro"/>
</dbReference>
<evidence type="ECO:0000313" key="6">
    <source>
        <dbReference type="Proteomes" id="UP000032866"/>
    </source>
</evidence>
<organism evidence="5 6">
    <name type="scientific">Burkholderia cepacia GG4</name>
    <dbReference type="NCBI Taxonomy" id="1009846"/>
    <lineage>
        <taxon>Bacteria</taxon>
        <taxon>Pseudomonadati</taxon>
        <taxon>Pseudomonadota</taxon>
        <taxon>Betaproteobacteria</taxon>
        <taxon>Burkholderiales</taxon>
        <taxon>Burkholderiaceae</taxon>
        <taxon>Burkholderia</taxon>
        <taxon>Burkholderia cepacia complex</taxon>
    </lineage>
</organism>
<dbReference type="Gene3D" id="3.40.50.300">
    <property type="entry name" value="P-loop containing nucleotide triphosphate hydrolases"/>
    <property type="match status" value="1"/>
</dbReference>
<dbReference type="Pfam" id="PF08706">
    <property type="entry name" value="D5_N"/>
    <property type="match status" value="1"/>
</dbReference>
<evidence type="ECO:0000256" key="3">
    <source>
        <dbReference type="ARBA" id="ARBA00022840"/>
    </source>
</evidence>
<dbReference type="InterPro" id="IPR014819">
    <property type="entry name" value="PriCT_2"/>
</dbReference>
<name>A0A9W3K284_BURCE</name>
<dbReference type="KEGG" id="bct:GEM_3053"/>
<dbReference type="NCBIfam" id="TIGR01613">
    <property type="entry name" value="primase_Cterm"/>
    <property type="match status" value="1"/>
</dbReference>